<evidence type="ECO:0000256" key="17">
    <source>
        <dbReference type="SAM" id="MobiDB-lite"/>
    </source>
</evidence>
<evidence type="ECO:0000256" key="9">
    <source>
        <dbReference type="ARBA" id="ARBA00022729"/>
    </source>
</evidence>
<dbReference type="PROSITE" id="PS51109">
    <property type="entry name" value="G5"/>
    <property type="match status" value="5"/>
</dbReference>
<dbReference type="SUPFAM" id="SSF46997">
    <property type="entry name" value="Bacterial immunoglobulin/albumin-binding domains"/>
    <property type="match status" value="1"/>
</dbReference>
<feature type="transmembrane region" description="Helical" evidence="18">
    <location>
        <begin position="143"/>
        <end position="165"/>
    </location>
</feature>
<evidence type="ECO:0000256" key="10">
    <source>
        <dbReference type="ARBA" id="ARBA00022801"/>
    </source>
</evidence>
<comment type="similarity">
    <text evidence="3">Belongs to the peptidase M26 family.</text>
</comment>
<dbReference type="Pfam" id="PF04650">
    <property type="entry name" value="YSIRK_signal"/>
    <property type="match status" value="1"/>
</dbReference>
<feature type="coiled-coil region" evidence="16">
    <location>
        <begin position="745"/>
        <end position="772"/>
    </location>
</feature>
<evidence type="ECO:0000256" key="3">
    <source>
        <dbReference type="ARBA" id="ARBA00005425"/>
    </source>
</evidence>
<feature type="region of interest" description="Disordered" evidence="17">
    <location>
        <begin position="319"/>
        <end position="338"/>
    </location>
</feature>
<evidence type="ECO:0000256" key="4">
    <source>
        <dbReference type="ARBA" id="ARBA00022512"/>
    </source>
</evidence>
<dbReference type="InterPro" id="IPR019931">
    <property type="entry name" value="LPXTG_anchor"/>
</dbReference>
<dbReference type="SMART" id="SM01208">
    <property type="entry name" value="G5"/>
    <property type="match status" value="5"/>
</dbReference>
<evidence type="ECO:0000256" key="12">
    <source>
        <dbReference type="ARBA" id="ARBA00022989"/>
    </source>
</evidence>
<dbReference type="InterPro" id="IPR011098">
    <property type="entry name" value="G5_dom"/>
</dbReference>
<keyword evidence="8" id="KW-0479">Metal-binding</keyword>
<accession>A0ABS0ZGY7</accession>
<evidence type="ECO:0000256" key="14">
    <source>
        <dbReference type="ARBA" id="ARBA00023088"/>
    </source>
</evidence>
<keyword evidence="12 18" id="KW-1133">Transmembrane helix</keyword>
<evidence type="ECO:0000256" key="18">
    <source>
        <dbReference type="SAM" id="Phobius"/>
    </source>
</evidence>
<dbReference type="Gene3D" id="2.20.230.10">
    <property type="entry name" value="Resuscitation-promoting factor rpfb"/>
    <property type="match status" value="5"/>
</dbReference>
<proteinExistence type="inferred from homology"/>
<feature type="domain" description="G5" evidence="19">
    <location>
        <begin position="526"/>
        <end position="606"/>
    </location>
</feature>
<dbReference type="Pfam" id="PF07580">
    <property type="entry name" value="Peptidase_M26_C"/>
    <property type="match status" value="1"/>
</dbReference>
<evidence type="ECO:0000256" key="8">
    <source>
        <dbReference type="ARBA" id="ARBA00022723"/>
    </source>
</evidence>
<organism evidence="20 21">
    <name type="scientific">Streptococcus pacificus</name>
    <dbReference type="NCBI Taxonomy" id="2740577"/>
    <lineage>
        <taxon>Bacteria</taxon>
        <taxon>Bacillati</taxon>
        <taxon>Bacillota</taxon>
        <taxon>Bacilli</taxon>
        <taxon>Lactobacillales</taxon>
        <taxon>Streptococcaceae</taxon>
        <taxon>Streptococcus</taxon>
    </lineage>
</organism>
<dbReference type="Pfam" id="PF07501">
    <property type="entry name" value="G5"/>
    <property type="match status" value="5"/>
</dbReference>
<keyword evidence="13" id="KW-0482">Metalloprotease</keyword>
<feature type="domain" description="G5" evidence="19">
    <location>
        <begin position="332"/>
        <end position="412"/>
    </location>
</feature>
<dbReference type="Pfam" id="PF07554">
    <property type="entry name" value="FIVAR"/>
    <property type="match status" value="1"/>
</dbReference>
<protein>
    <submittedName>
        <fullName evidence="20">G5 domain-containing protein</fullName>
    </submittedName>
</protein>
<comment type="cofactor">
    <cofactor evidence="1">
        <name>Zn(2+)</name>
        <dbReference type="ChEBI" id="CHEBI:29105"/>
    </cofactor>
</comment>
<feature type="transmembrane region" description="Helical" evidence="18">
    <location>
        <begin position="119"/>
        <end position="136"/>
    </location>
</feature>
<keyword evidence="5" id="KW-0964">Secreted</keyword>
<keyword evidence="6" id="KW-0645">Protease</keyword>
<evidence type="ECO:0000256" key="13">
    <source>
        <dbReference type="ARBA" id="ARBA00023049"/>
    </source>
</evidence>
<gene>
    <name evidence="20" type="ORF">JHK62_00960</name>
</gene>
<feature type="domain" description="G5" evidence="19">
    <location>
        <begin position="622"/>
        <end position="702"/>
    </location>
</feature>
<dbReference type="InterPro" id="IPR009063">
    <property type="entry name" value="Ig/albumin-bd_sf"/>
</dbReference>
<keyword evidence="9" id="KW-0732">Signal</keyword>
<name>A0ABS0ZGY7_9STRE</name>
<dbReference type="Proteomes" id="UP000653045">
    <property type="component" value="Unassembled WGS sequence"/>
</dbReference>
<dbReference type="Gene3D" id="2.160.20.110">
    <property type="match status" value="1"/>
</dbReference>
<dbReference type="RefSeq" id="WP_199574810.1">
    <property type="nucleotide sequence ID" value="NZ_JAENBO010000001.1"/>
</dbReference>
<keyword evidence="21" id="KW-1185">Reference proteome</keyword>
<dbReference type="InterPro" id="IPR005877">
    <property type="entry name" value="YSIRK_signal_dom"/>
</dbReference>
<evidence type="ECO:0000256" key="5">
    <source>
        <dbReference type="ARBA" id="ARBA00022525"/>
    </source>
</evidence>
<evidence type="ECO:0000256" key="11">
    <source>
        <dbReference type="ARBA" id="ARBA00022833"/>
    </source>
</evidence>
<dbReference type="Pfam" id="PF00746">
    <property type="entry name" value="Gram_pos_anchor"/>
    <property type="match status" value="1"/>
</dbReference>
<keyword evidence="15 18" id="KW-0472">Membrane</keyword>
<evidence type="ECO:0000256" key="6">
    <source>
        <dbReference type="ARBA" id="ARBA00022670"/>
    </source>
</evidence>
<keyword evidence="11" id="KW-0862">Zinc</keyword>
<evidence type="ECO:0000256" key="1">
    <source>
        <dbReference type="ARBA" id="ARBA00001947"/>
    </source>
</evidence>
<keyword evidence="10" id="KW-0378">Hydrolase</keyword>
<dbReference type="EMBL" id="JAENBO010000001">
    <property type="protein sequence ID" value="MBJ8325247.1"/>
    <property type="molecule type" value="Genomic_DNA"/>
</dbReference>
<keyword evidence="4" id="KW-0134">Cell wall</keyword>
<keyword evidence="16" id="KW-0175">Coiled coil</keyword>
<evidence type="ECO:0000259" key="19">
    <source>
        <dbReference type="PROSITE" id="PS51109"/>
    </source>
</evidence>
<evidence type="ECO:0000256" key="7">
    <source>
        <dbReference type="ARBA" id="ARBA00022692"/>
    </source>
</evidence>
<comment type="subcellular location">
    <subcellularLocation>
        <location evidence="2">Membrane</location>
        <topology evidence="2">Multi-pass membrane protein</topology>
    </subcellularLocation>
</comment>
<dbReference type="Pfam" id="PF05342">
    <property type="entry name" value="Peptidase_M26_N"/>
    <property type="match status" value="1"/>
</dbReference>
<evidence type="ECO:0000256" key="15">
    <source>
        <dbReference type="ARBA" id="ARBA00023136"/>
    </source>
</evidence>
<reference evidence="20 21" key="1">
    <citation type="journal article" date="2021" name="Int. J. Syst. Evol. Microbiol.">
        <title>Streptococcus vicugnae sp. nov., isolated from faeces of alpacas (Vicugna pacos) and cattle (Bos taurus), Streptococcus zalophi sp. nov., and Streptococcus pacificus sp. nov., isolated from respiratory tract of California sea lions (Zalophus californianus).</title>
        <authorList>
            <person name="Volokhov D.V."/>
            <person name="Zagorodnyaya T.A."/>
            <person name="Shen Z."/>
            <person name="Blom J."/>
            <person name="Furtak V.A."/>
            <person name="Eisenberg T."/>
            <person name="Fan P."/>
            <person name="Jeong K.C."/>
            <person name="Gao Y."/>
            <person name="Zhang S."/>
            <person name="Amselle M."/>
        </authorList>
    </citation>
    <scope>NUCLEOTIDE SEQUENCE [LARGE SCALE GENOMIC DNA]</scope>
    <source>
        <strain evidence="20 21">CSL7591</strain>
    </source>
</reference>
<keyword evidence="14" id="KW-0572">Peptidoglycan-anchor</keyword>
<keyword evidence="7 18" id="KW-0812">Transmembrane</keyword>
<evidence type="ECO:0000313" key="21">
    <source>
        <dbReference type="Proteomes" id="UP000653045"/>
    </source>
</evidence>
<dbReference type="InterPro" id="IPR011505">
    <property type="entry name" value="Peptidase_M26_C_dom"/>
</dbReference>
<sequence>MKAPFNREKRQKFSFRKLTIGFLSVAIASLFVGFSDGPAQIVSADQLTSSTKALKTISYHYVTDSELTKKEYDQIIKGFPSQIEENDTDYYFIYKPQEKIVSDSQNKTLPKTGQQTSDFSTLIASGLILVAIVIIKKKHKKEVIVSLLLLTAGGITMSSQEVLALKNDVLSQFNQTFQIESTQFLPKPVTINGYDYIGYFKIPKDNTKDVEIDSSTSSNIVKVPETAPRQADPKEARVESRLETTTSIIPFTEETQDSDELFVGESKVIQEGETGLRTITTKIDTIDGSVISTEEISNEVSQSPVNRIVAIGTKIKESNVPETAPTQPDSKEARVESRLETTTSIIPFTEETQDSDELFVGESKVIQEGVTGQRTITTKIDTIDGSVISTEEISNEISQSPVNRIVAIGTKVKESKVPETAPTQPDAKEATVESRLETTTTTIPFTEERQDSDALFVGESKVIQEGVTGIRTITTKIDTIDGSVISTEEISNEISQFPVNRIVAIGTKVKEIKVPETAPTQPDTKEATVDSRLETTTSTIPFTEETQDSDALFVGESKVIQEGVTGVRTITTKIDTIDGSVISTEEISNEVSQSPVNRIVAIGTKVKESKVPETAPRQADNVAEVIYKIETEIEDIDFNHVVVNDADKYEDEEADIRPGVKGKREIVRRIHLIDGQTIKTEEISSTQTLAPVDQITTIGIKVDKRQLQAEYDDKDIVKQDLLYLLAENFKKNAYDQALSNAYAVLNDKDANKTNVKKALDDLKAARQALNGQLKNVPTLAIKTITKNEERKEATVTFTLNDLDQASLSSKLYLYQGSNLLRELEITTIDNPLTISNLDYYTDYTIKTELQYNIGNGNITKLSDETETFRLDYKKIELKDVDEIEIYEKEGQNFKRLMTFTEKPTQLDNFFIKIKSDRFKEKLLPISSISEDANHPNAYKVSVMFDELVQDKKTTTDTQYQSGFHFFVAKPKTDNTVYTDFKALIDAIKLNPSGSYTIGAHLIANDLDVAQNGSSYVEEFSGTLTAEHNGNKYAIYDLRKPLFNTLKKATITHLDLKNVSIAVATSELGALANTVSNSHLEDIAATGSITGPNVVGGIIGAGIENSTIQNVSFEGTVNSSANWQTSYMVGGIAGLLNRASLTSASTNVTLNLPTTGQTHRGGGLVGLMDNNARLSKAIARGTINYSGNSQVGGIVGSTWVNGQVNDVISDIDVQNGNLIHGDTAHKNANIRQAYAVPTDNKGRVDQWTTRITPADIANKLTSYNITATITDSKNQLERHENLDYTVLKNAVSDRSTAYYNVEKLIPFYNKEWIIHQGNKISTSDKLYQTKLLDVVPMKDSEVIIDLSSQKNEINRLMLHYADGTINYRPLNFIGQFKNTDVFEYQLAGTDLIYTPEEFISDYTDVINQVLPELSAVVFSEESLKTTLKMTDNDKLYELFLEESFAEIKNDLPSQIRKILTMNQSINTKGKSVKDYLINTIKENKEALLLGLAYMNRWYDINYDDLNTKDLTAFKHDFFGSQDSNSLDVIINIGKSGFEQLKGKNTVLTYSKLLAYPKQQNTVFNLLETYRQLFLPNKSNSLWFKDNSKAYIVEMLSDIPEVRSKQETASRDDKFAIGLYDKLTQNSWSFKNMVLPLLTMKEESLYIISTLSTISFGGYERYLYNNQAPNGEDYKTYMHKLVDTTAKWHRDHFDFWYKILNPESREKLANSILNYDGFNYRNSANRSSWRTLESKDASIRDFFGPVGKWYINNGAGAYATGHDVSFVFYRILDRVGGSTMTHEMVHNFDGNIYFEGNGRRTGLGAELFALGLLQSPDNIDEATMTINHIFNDYPDSDTRMHTISPKTRFNNADDLQQYIRGMFDVVYSLEYLEAQSVLKATPEVKKAWYRTIENYYVTDEKTGKETHAGNTVRELTDEEVARLTDFNSLIDNNILNRRDYREGKRGRNGYYTTSLHSPIYAALDNQKGAPGDVMFRRIAFELLAEKGYQNGFIPYVSNQLGDVATAENSLTWSSWFNRNVPLITDQHVLQHIFNGKYESWAAFKKAMYQERIDKLQTLKPITIQYELGNPQSTKTITISSLSQLQELMDAAARKDFDNLPRATNHTPASWVNLLKKKIYNAYLRETDEFRQSIFN</sequence>
<evidence type="ECO:0000313" key="20">
    <source>
        <dbReference type="EMBL" id="MBJ8325247.1"/>
    </source>
</evidence>
<evidence type="ECO:0000256" key="16">
    <source>
        <dbReference type="SAM" id="Coils"/>
    </source>
</evidence>
<feature type="compositionally biased region" description="Basic and acidic residues" evidence="17">
    <location>
        <begin position="329"/>
        <end position="338"/>
    </location>
</feature>
<dbReference type="NCBIfam" id="TIGR01167">
    <property type="entry name" value="LPXTG_anchor"/>
    <property type="match status" value="1"/>
</dbReference>
<evidence type="ECO:0000256" key="2">
    <source>
        <dbReference type="ARBA" id="ARBA00004141"/>
    </source>
</evidence>
<dbReference type="Gene3D" id="1.20.120.1850">
    <property type="entry name" value="Ebh helix bundles repeating unit (S and A modules)"/>
    <property type="match status" value="1"/>
</dbReference>
<feature type="domain" description="G5" evidence="19">
    <location>
        <begin position="429"/>
        <end position="509"/>
    </location>
</feature>
<feature type="domain" description="G5" evidence="19">
    <location>
        <begin position="235"/>
        <end position="315"/>
    </location>
</feature>
<dbReference type="NCBIfam" id="TIGR01168">
    <property type="entry name" value="YSIRK_signal"/>
    <property type="match status" value="1"/>
</dbReference>
<dbReference type="InterPro" id="IPR008006">
    <property type="entry name" value="Peptidase_M26_N_dom"/>
</dbReference>
<comment type="caution">
    <text evidence="20">The sequence shown here is derived from an EMBL/GenBank/DDBJ whole genome shotgun (WGS) entry which is preliminary data.</text>
</comment>